<dbReference type="EC" id="2.1.1.44" evidence="3"/>
<feature type="domain" description="Histidine-specific methyltransferase SAM-dependent" evidence="5">
    <location>
        <begin position="36"/>
        <end position="336"/>
    </location>
</feature>
<dbReference type="PANTHER" id="PTHR43397">
    <property type="entry name" value="ERGOTHIONEINE BIOSYNTHESIS PROTEIN 1"/>
    <property type="match status" value="1"/>
</dbReference>
<comment type="subunit">
    <text evidence="3">Monomer.</text>
</comment>
<feature type="binding site" evidence="3">
    <location>
        <position position="110"/>
    </location>
    <ligand>
        <name>S-adenosyl-L-methionine</name>
        <dbReference type="ChEBI" id="CHEBI:59789"/>
    </ligand>
</feature>
<sequence>MCTIPAKEQPVTAQKTTTDRTTIDVHLGPDDLRAAMREEVHTGLTASPRTLPPKYFYDARGSELFVEITRLPEYYPTGAEAAILRERADEIAQAAGADVLVELGSGASEKTRLLLDAMAPGLRRYVPFDVSADALREAMDALAAEYPGLDQHGVVGDFDHHLGEIPTGGTRLVAFLGGTIGNLDPDERHDFFTRLRGGLVAGDSLLLGADLVKDPARLVAAYDDAAGVTAEFNRNVLHVLDRELGGDFDADAFEHRAVWDAEHERIEMRLRATRPMRVHLTALELSLDFAEGEEIRTEISTKFRMEGVMRELRAAGFEPAGTWTDPDGDFALCLAQVSMPR</sequence>
<keyword evidence="3" id="KW-0949">S-adenosyl-L-methionine</keyword>
<dbReference type="EMBL" id="BSUO01000001">
    <property type="protein sequence ID" value="GMA41399.1"/>
    <property type="molecule type" value="Genomic_DNA"/>
</dbReference>
<dbReference type="Gene3D" id="3.40.50.150">
    <property type="entry name" value="Vaccinia Virus protein VP39"/>
    <property type="match status" value="1"/>
</dbReference>
<dbReference type="PANTHER" id="PTHR43397:SF1">
    <property type="entry name" value="ERGOTHIONEINE BIOSYNTHESIS PROTEIN 1"/>
    <property type="match status" value="1"/>
</dbReference>
<feature type="region of interest" description="Disordered" evidence="4">
    <location>
        <begin position="1"/>
        <end position="20"/>
    </location>
</feature>
<dbReference type="HAMAP" id="MF_02037">
    <property type="entry name" value="EgtD"/>
    <property type="match status" value="1"/>
</dbReference>
<comment type="similarity">
    <text evidence="3">Belongs to the methyltransferase superfamily. EgtD family.</text>
</comment>
<feature type="binding site" evidence="3">
    <location>
        <position position="182"/>
    </location>
    <ligand>
        <name>L-histidine</name>
        <dbReference type="ChEBI" id="CHEBI:57595"/>
    </ligand>
</feature>
<feature type="binding site" evidence="3">
    <location>
        <begin position="157"/>
        <end position="158"/>
    </location>
    <ligand>
        <name>S-adenosyl-L-methionine</name>
        <dbReference type="ChEBI" id="CHEBI:59789"/>
    </ligand>
</feature>
<dbReference type="InterPro" id="IPR029063">
    <property type="entry name" value="SAM-dependent_MTases_sf"/>
</dbReference>
<proteinExistence type="inferred from homology"/>
<evidence type="ECO:0000256" key="2">
    <source>
        <dbReference type="ARBA" id="ARBA00022679"/>
    </source>
</evidence>
<organism evidence="6 7">
    <name type="scientific">Mobilicoccus caccae</name>
    <dbReference type="NCBI Taxonomy" id="1859295"/>
    <lineage>
        <taxon>Bacteria</taxon>
        <taxon>Bacillati</taxon>
        <taxon>Actinomycetota</taxon>
        <taxon>Actinomycetes</taxon>
        <taxon>Micrococcales</taxon>
        <taxon>Dermatophilaceae</taxon>
        <taxon>Mobilicoccus</taxon>
    </lineage>
</organism>
<dbReference type="Proteomes" id="UP001157126">
    <property type="component" value="Unassembled WGS sequence"/>
</dbReference>
<comment type="catalytic activity">
    <reaction evidence="3">
        <text>L-histidine + 3 S-adenosyl-L-methionine = hercynine + 3 S-adenosyl-L-homocysteine + 3 H(+)</text>
        <dbReference type="Rhea" id="RHEA:38471"/>
        <dbReference type="ChEBI" id="CHEBI:15378"/>
        <dbReference type="ChEBI" id="CHEBI:15781"/>
        <dbReference type="ChEBI" id="CHEBI:57595"/>
        <dbReference type="ChEBI" id="CHEBI:57856"/>
        <dbReference type="ChEBI" id="CHEBI:59789"/>
        <dbReference type="EC" id="2.1.1.44"/>
    </reaction>
</comment>
<comment type="caution">
    <text evidence="6">The sequence shown here is derived from an EMBL/GenBank/DDBJ whole genome shotgun (WGS) entry which is preliminary data.</text>
</comment>
<evidence type="ECO:0000256" key="3">
    <source>
        <dbReference type="HAMAP-Rule" id="MF_02037"/>
    </source>
</evidence>
<dbReference type="InterPro" id="IPR017804">
    <property type="entry name" value="MeTrfase_EgtD-like"/>
</dbReference>
<feature type="binding site" evidence="3">
    <location>
        <position position="104"/>
    </location>
    <ligand>
        <name>S-adenosyl-L-methionine</name>
        <dbReference type="ChEBI" id="CHEBI:59789"/>
    </ligand>
</feature>
<name>A0ABQ6IXH9_9MICO</name>
<keyword evidence="2 3" id="KW-0808">Transferase</keyword>
<evidence type="ECO:0000259" key="5">
    <source>
        <dbReference type="Pfam" id="PF10017"/>
    </source>
</evidence>
<keyword evidence="7" id="KW-1185">Reference proteome</keyword>
<evidence type="ECO:0000256" key="1">
    <source>
        <dbReference type="ARBA" id="ARBA00022603"/>
    </source>
</evidence>
<dbReference type="InterPro" id="IPR019257">
    <property type="entry name" value="MeTrfase_dom"/>
</dbReference>
<dbReference type="InterPro" id="IPR032888">
    <property type="entry name" value="EgtD_Actinobacteria"/>
</dbReference>
<protein>
    <recommendedName>
        <fullName evidence="3">Histidine N-alpha-methyltransferase</fullName>
        <ecNumber evidence="3">2.1.1.44</ecNumber>
    </recommendedName>
    <alternativeName>
        <fullName evidence="3">Histidine trimethyltransferase</fullName>
    </alternativeName>
</protein>
<evidence type="ECO:0000313" key="7">
    <source>
        <dbReference type="Proteomes" id="UP001157126"/>
    </source>
</evidence>
<reference evidence="7" key="1">
    <citation type="journal article" date="2019" name="Int. J. Syst. Evol. Microbiol.">
        <title>The Global Catalogue of Microorganisms (GCM) 10K type strain sequencing project: providing services to taxonomists for standard genome sequencing and annotation.</title>
        <authorList>
            <consortium name="The Broad Institute Genomics Platform"/>
            <consortium name="The Broad Institute Genome Sequencing Center for Infectious Disease"/>
            <person name="Wu L."/>
            <person name="Ma J."/>
        </authorList>
    </citation>
    <scope>NUCLEOTIDE SEQUENCE [LARGE SCALE GENOMIC DNA]</scope>
    <source>
        <strain evidence="7">NBRC 113072</strain>
    </source>
</reference>
<keyword evidence="1 3" id="KW-0489">Methyltransferase</keyword>
<dbReference type="NCBIfam" id="TIGR03438">
    <property type="entry name" value="egtD_ergothio"/>
    <property type="match status" value="1"/>
</dbReference>
<comment type="function">
    <text evidence="3">Catalyzes the SAM-dependent triple methylation of the alpha-amino group of histidine to form hercynine, a step in the biosynthesis pathway of ergothioneine.</text>
</comment>
<evidence type="ECO:0000313" key="6">
    <source>
        <dbReference type="EMBL" id="GMA41399.1"/>
    </source>
</evidence>
<feature type="binding site" evidence="3">
    <location>
        <position position="222"/>
    </location>
    <ligand>
        <name>L-histidine</name>
        <dbReference type="ChEBI" id="CHEBI:57595"/>
    </ligand>
</feature>
<feature type="binding site" evidence="3">
    <location>
        <position position="74"/>
    </location>
    <ligand>
        <name>L-histidine</name>
        <dbReference type="ChEBI" id="CHEBI:57595"/>
    </ligand>
</feature>
<dbReference type="Pfam" id="PF10017">
    <property type="entry name" value="Methyltransf_33"/>
    <property type="match status" value="1"/>
</dbReference>
<dbReference type="SUPFAM" id="SSF53335">
    <property type="entry name" value="S-adenosyl-L-methionine-dependent methyltransferases"/>
    <property type="match status" value="1"/>
</dbReference>
<gene>
    <name evidence="3 6" type="primary">egtD</name>
    <name evidence="6" type="ORF">GCM10025883_34440</name>
</gene>
<evidence type="ECO:0000256" key="4">
    <source>
        <dbReference type="SAM" id="MobiDB-lite"/>
    </source>
</evidence>
<dbReference type="InterPro" id="IPR051128">
    <property type="entry name" value="EgtD_Methyltrsf_superfamily"/>
</dbReference>
<dbReference type="InterPro" id="IPR035094">
    <property type="entry name" value="EgtD"/>
</dbReference>
<dbReference type="PIRSF" id="PIRSF018005">
    <property type="entry name" value="UCP018005"/>
    <property type="match status" value="1"/>
</dbReference>
<feature type="binding site" evidence="3">
    <location>
        <begin position="298"/>
        <end position="300"/>
    </location>
    <ligand>
        <name>L-histidine</name>
        <dbReference type="ChEBI" id="CHEBI:57595"/>
    </ligand>
</feature>
<comment type="pathway">
    <text evidence="3">Amino-acid biosynthesis; ergothioneine biosynthesis.</text>
</comment>
<feature type="binding site" evidence="3">
    <location>
        <position position="129"/>
    </location>
    <ligand>
        <name>S-adenosyl-L-methionine</name>
        <dbReference type="ChEBI" id="CHEBI:59789"/>
    </ligand>
</feature>
<accession>A0ABQ6IXH9</accession>